<dbReference type="OMA" id="NTIPERN"/>
<evidence type="ECO:0000313" key="3">
    <source>
        <dbReference type="EMBL" id="ONH69921.1"/>
    </source>
</evidence>
<dbReference type="Pfam" id="PF11951">
    <property type="entry name" value="Fungal_trans_2"/>
    <property type="match status" value="1"/>
</dbReference>
<accession>A0A1V2LFU1</accession>
<organism evidence="3 4">
    <name type="scientific">Cyberlindnera fabianii</name>
    <name type="common">Yeast</name>
    <name type="synonym">Hansenula fabianii</name>
    <dbReference type="NCBI Taxonomy" id="36022"/>
    <lineage>
        <taxon>Eukaryota</taxon>
        <taxon>Fungi</taxon>
        <taxon>Dikarya</taxon>
        <taxon>Ascomycota</taxon>
        <taxon>Saccharomycotina</taxon>
        <taxon>Saccharomycetes</taxon>
        <taxon>Phaffomycetales</taxon>
        <taxon>Phaffomycetaceae</taxon>
        <taxon>Cyberlindnera</taxon>
    </lineage>
</organism>
<dbReference type="GO" id="GO:0000976">
    <property type="term" value="F:transcription cis-regulatory region binding"/>
    <property type="evidence" value="ECO:0007669"/>
    <property type="project" value="TreeGrafter"/>
</dbReference>
<dbReference type="AlphaFoldDB" id="A0A1V2LFU1"/>
<name>A0A1V2LFU1_CYBFA</name>
<dbReference type="GO" id="GO:0045944">
    <property type="term" value="P:positive regulation of transcription by RNA polymerase II"/>
    <property type="evidence" value="ECO:0007669"/>
    <property type="project" value="TreeGrafter"/>
</dbReference>
<evidence type="ECO:0000256" key="1">
    <source>
        <dbReference type="ARBA" id="ARBA00004123"/>
    </source>
</evidence>
<dbReference type="STRING" id="36022.A0A1V2LFU1"/>
<dbReference type="EMBL" id="MPUK01000001">
    <property type="protein sequence ID" value="ONH69921.1"/>
    <property type="molecule type" value="Genomic_DNA"/>
</dbReference>
<comment type="caution">
    <text evidence="3">The sequence shown here is derived from an EMBL/GenBank/DDBJ whole genome shotgun (WGS) entry which is preliminary data.</text>
</comment>
<dbReference type="Proteomes" id="UP000189513">
    <property type="component" value="Unassembled WGS sequence"/>
</dbReference>
<keyword evidence="4" id="KW-1185">Reference proteome</keyword>
<sequence length="501" mass="57366">MGQQKAYSARSITFGRSLKARTARAKNSSSEITLFEHYKNNVKRRDQYIYVNFTSDELGQLHNGLQLNTIPERNFNSSLFTDIFEMALIPTLKSNNTRLMHYFIDSIAPRCVCVELKAGNTNALNSYIAPELNPYLHLIVPLSFNSKLLMKTLIATSASQLALLGETEYVALAKDYLKEVVTEISKLIESKTDHDGWDDVFAIIIMLCFVEISVSCNNSWLSLLNYAKSVLKGSTGVREKILSPMGKFFVRYFISHEVMGETAWVQDGVERYVKKLTIEDDPFIEELKKDYDTKIDLVFGCSPYLISLIHRISVIGQGLEDIELELPGENKILYTREILKHAEETEQMLNNLNQRLPTNSEIYFDSEERTHISTISEIKRLAALLYLHAAVYTSTPPETTTLDPQRCTAQIMRLCNTLPDCYMSLIWPLFVVGLVSAVNDEQVRWFVLEKLRLMERKRRLRTVQAAREIVVNAWKETDMGDKPYVHWRDIIKGKTTTISLA</sequence>
<proteinExistence type="predicted"/>
<dbReference type="GO" id="GO:0003700">
    <property type="term" value="F:DNA-binding transcription factor activity"/>
    <property type="evidence" value="ECO:0007669"/>
    <property type="project" value="TreeGrafter"/>
</dbReference>
<keyword evidence="2" id="KW-0539">Nucleus</keyword>
<dbReference type="VEuPathDB" id="FungiDB:BON22_0902"/>
<comment type="subcellular location">
    <subcellularLocation>
        <location evidence="1">Nucleus</location>
    </subcellularLocation>
</comment>
<dbReference type="PANTHER" id="PTHR37534">
    <property type="entry name" value="TRANSCRIPTIONAL ACTIVATOR PROTEIN UGA3"/>
    <property type="match status" value="1"/>
</dbReference>
<gene>
    <name evidence="3" type="ORF">BON22_0902</name>
</gene>
<evidence type="ECO:0000313" key="4">
    <source>
        <dbReference type="Proteomes" id="UP000189513"/>
    </source>
</evidence>
<dbReference type="PANTHER" id="PTHR37534:SF49">
    <property type="entry name" value="LYSINE BIOSYNTHESIS REGULATORY PROTEIN LYS14"/>
    <property type="match status" value="1"/>
</dbReference>
<protein>
    <submittedName>
        <fullName evidence="3">Transcriptional activator protein UGA3</fullName>
    </submittedName>
</protein>
<dbReference type="InterPro" id="IPR021858">
    <property type="entry name" value="Fun_TF"/>
</dbReference>
<reference evidence="4" key="1">
    <citation type="journal article" date="2017" name="Genome Announc.">
        <title>Genome sequences of Cyberlindnera fabianii 65, Pichia kudriavzevii 129, and Saccharomyces cerevisiae 131 isolated from fermented masau fruits in Zimbabwe.</title>
        <authorList>
            <person name="van Rijswijck I.M.H."/>
            <person name="Derks M.F.L."/>
            <person name="Abee T."/>
            <person name="de Ridder D."/>
            <person name="Smid E.J."/>
        </authorList>
    </citation>
    <scope>NUCLEOTIDE SEQUENCE [LARGE SCALE GENOMIC DNA]</scope>
    <source>
        <strain evidence="4">65</strain>
    </source>
</reference>
<dbReference type="GO" id="GO:0005634">
    <property type="term" value="C:nucleus"/>
    <property type="evidence" value="ECO:0007669"/>
    <property type="project" value="UniProtKB-SubCell"/>
</dbReference>
<evidence type="ECO:0000256" key="2">
    <source>
        <dbReference type="ARBA" id="ARBA00023242"/>
    </source>
</evidence>